<dbReference type="AlphaFoldDB" id="A0AAN6NA02"/>
<feature type="compositionally biased region" description="Basic and acidic residues" evidence="1">
    <location>
        <begin position="239"/>
        <end position="256"/>
    </location>
</feature>
<sequence>MPKRVATRPNEAVRPPKRDVRMCKLFLTAALSQIMHGLPQTHFQLLPMRDLQLRSYEDILNSGTNINQYDRALLKDAGSTVFFRNVQVNNLNSFLATLQSDIMPMIEMEKLMKLRLSFLSSREWNSDCLLEHYTLVLKYHADGRYGLDIWRAGVESRFISKSNCQLWNLGEYLSRLPSPKGAVYCTASYYATGRLDDNSTADWTVSQTDFNYVNVKLQPQDEYSFDRVVQLQIAPLETDKPEEEKHVAKKTPERKTSHLPLRRAQQNMRASKLEEEKHAAKETPERNTSPLLLQKTQQNMRISKPAATKSAKSGEVARRNSLVIAPRNPRKLVSTLKTAGSPGHGKSGRQLNSPPLIQPNRASQGSQGKKENIHTAPPKQASSSKRKPKPPLQLPDILALESRTPGTKLGIEETNIIRSSSSANKKVQEAVQKSQRPPAKLRSEKRAFEDNLDTTAGPSAKRLRSRNPPAFLGSDMDSLLKELDLFTSSRLGTPGSDTPDLASIVHKTEKAPTKSNKTRTDVPTKVAAKGKGVDKVVNGVKHASHAAATATIPPAPVARLTQPTQPRSQQASLFEDITISDSEDGEERTVATQAGIFNGIDISPSPSAPPSPTKTTPGRSLFPDILSSEYGDD</sequence>
<proteinExistence type="predicted"/>
<feature type="region of interest" description="Disordered" evidence="1">
    <location>
        <begin position="239"/>
        <end position="468"/>
    </location>
</feature>
<evidence type="ECO:0000256" key="1">
    <source>
        <dbReference type="SAM" id="MobiDB-lite"/>
    </source>
</evidence>
<feature type="compositionally biased region" description="Basic and acidic residues" evidence="1">
    <location>
        <begin position="271"/>
        <end position="285"/>
    </location>
</feature>
<organism evidence="2 3">
    <name type="scientific">Diplogelasinospora grovesii</name>
    <dbReference type="NCBI Taxonomy" id="303347"/>
    <lineage>
        <taxon>Eukaryota</taxon>
        <taxon>Fungi</taxon>
        <taxon>Dikarya</taxon>
        <taxon>Ascomycota</taxon>
        <taxon>Pezizomycotina</taxon>
        <taxon>Sordariomycetes</taxon>
        <taxon>Sordariomycetidae</taxon>
        <taxon>Sordariales</taxon>
        <taxon>Diplogelasinosporaceae</taxon>
        <taxon>Diplogelasinospora</taxon>
    </lineage>
</organism>
<protein>
    <submittedName>
        <fullName evidence="2">Uncharacterized protein</fullName>
    </submittedName>
</protein>
<comment type="caution">
    <text evidence="2">The sequence shown here is derived from an EMBL/GenBank/DDBJ whole genome shotgun (WGS) entry which is preliminary data.</text>
</comment>
<reference evidence="3" key="1">
    <citation type="journal article" date="2023" name="Mol. Phylogenet. Evol.">
        <title>Genome-scale phylogeny and comparative genomics of the fungal order Sordariales.</title>
        <authorList>
            <person name="Hensen N."/>
            <person name="Bonometti L."/>
            <person name="Westerberg I."/>
            <person name="Brannstrom I.O."/>
            <person name="Guillou S."/>
            <person name="Cros-Aarteil S."/>
            <person name="Calhoun S."/>
            <person name="Haridas S."/>
            <person name="Kuo A."/>
            <person name="Mondo S."/>
            <person name="Pangilinan J."/>
            <person name="Riley R."/>
            <person name="LaButti K."/>
            <person name="Andreopoulos B."/>
            <person name="Lipzen A."/>
            <person name="Chen C."/>
            <person name="Yan M."/>
            <person name="Daum C."/>
            <person name="Ng V."/>
            <person name="Clum A."/>
            <person name="Steindorff A."/>
            <person name="Ohm R.A."/>
            <person name="Martin F."/>
            <person name="Silar P."/>
            <person name="Natvig D.O."/>
            <person name="Lalanne C."/>
            <person name="Gautier V."/>
            <person name="Ament-Velasquez S.L."/>
            <person name="Kruys A."/>
            <person name="Hutchinson M.I."/>
            <person name="Powell A.J."/>
            <person name="Barry K."/>
            <person name="Miller A.N."/>
            <person name="Grigoriev I.V."/>
            <person name="Debuchy R."/>
            <person name="Gladieux P."/>
            <person name="Hiltunen Thoren M."/>
            <person name="Johannesson H."/>
        </authorList>
    </citation>
    <scope>NUCLEOTIDE SEQUENCE [LARGE SCALE GENOMIC DNA]</scope>
    <source>
        <strain evidence="3">CBS 340.73</strain>
    </source>
</reference>
<accession>A0AAN6NA02</accession>
<dbReference type="Proteomes" id="UP001303473">
    <property type="component" value="Unassembled WGS sequence"/>
</dbReference>
<feature type="region of interest" description="Disordered" evidence="1">
    <location>
        <begin position="583"/>
        <end position="633"/>
    </location>
</feature>
<evidence type="ECO:0000313" key="3">
    <source>
        <dbReference type="Proteomes" id="UP001303473"/>
    </source>
</evidence>
<keyword evidence="3" id="KW-1185">Reference proteome</keyword>
<name>A0AAN6NA02_9PEZI</name>
<dbReference type="EMBL" id="MU853796">
    <property type="protein sequence ID" value="KAK3940463.1"/>
    <property type="molecule type" value="Genomic_DNA"/>
</dbReference>
<feature type="compositionally biased region" description="Polar residues" evidence="1">
    <location>
        <begin position="416"/>
        <end position="435"/>
    </location>
</feature>
<feature type="compositionally biased region" description="Polar residues" evidence="1">
    <location>
        <begin position="349"/>
        <end position="367"/>
    </location>
</feature>
<gene>
    <name evidence="2" type="ORF">QBC46DRAFT_434803</name>
</gene>
<feature type="compositionally biased region" description="Polar residues" evidence="1">
    <location>
        <begin position="286"/>
        <end position="301"/>
    </location>
</feature>
<evidence type="ECO:0000313" key="2">
    <source>
        <dbReference type="EMBL" id="KAK3940463.1"/>
    </source>
</evidence>